<evidence type="ECO:0000313" key="3">
    <source>
        <dbReference type="Proteomes" id="UP000199699"/>
    </source>
</evidence>
<accession>A0A1C6S057</accession>
<dbReference type="Proteomes" id="UP000199699">
    <property type="component" value="Unassembled WGS sequence"/>
</dbReference>
<organism evidence="2 3">
    <name type="scientific">Micromonospora nigra</name>
    <dbReference type="NCBI Taxonomy" id="145857"/>
    <lineage>
        <taxon>Bacteria</taxon>
        <taxon>Bacillati</taxon>
        <taxon>Actinomycetota</taxon>
        <taxon>Actinomycetes</taxon>
        <taxon>Micromonosporales</taxon>
        <taxon>Micromonosporaceae</taxon>
        <taxon>Micromonospora</taxon>
    </lineage>
</organism>
<dbReference type="AlphaFoldDB" id="A0A1C6S057"/>
<feature type="region of interest" description="Disordered" evidence="1">
    <location>
        <begin position="181"/>
        <end position="223"/>
    </location>
</feature>
<feature type="region of interest" description="Disordered" evidence="1">
    <location>
        <begin position="236"/>
        <end position="266"/>
    </location>
</feature>
<dbReference type="RefSeq" id="WP_091081306.1">
    <property type="nucleotide sequence ID" value="NZ_FMHT01000003.1"/>
</dbReference>
<feature type="region of interest" description="Disordered" evidence="1">
    <location>
        <begin position="88"/>
        <end position="153"/>
    </location>
</feature>
<protein>
    <submittedName>
        <fullName evidence="2">Uncharacterized protein</fullName>
    </submittedName>
</protein>
<dbReference type="OrthoDB" id="3404896at2"/>
<reference evidence="2 3" key="1">
    <citation type="submission" date="2016-06" db="EMBL/GenBank/DDBJ databases">
        <authorList>
            <person name="Kjaerup R.B."/>
            <person name="Dalgaard T.S."/>
            <person name="Juul-Madsen H.R."/>
        </authorList>
    </citation>
    <scope>NUCLEOTIDE SEQUENCE [LARGE SCALE GENOMIC DNA]</scope>
    <source>
        <strain evidence="2 3">DSM 43818</strain>
    </source>
</reference>
<keyword evidence="3" id="KW-1185">Reference proteome</keyword>
<proteinExistence type="predicted"/>
<sequence>MSARKVDHDLLADYLGGALDGTPQEAVVAELVIREPAWAEAYALLAPAVAGVRADLAAWGDAAPQMPTDVTDRILAALADAPALSADELSPAAGPAATETASPADDSASPTPVVPTQPLGGSRRPGAARPDTERHASTGPDRGTRPGRGLRRRRWARLAGPVALGTAALVGWGAFQLGGDRHQDGGGATDTAASNPSAGAVEPFTSPGTNAPKSQPDGGGPRIAAALPWQLLTAPRSSGAEYTPESLAREGSAAQQFGASRAPLPTADEERLAQSGGLERLADQPALGSCLDAIAAEHGSPPLAVEVVDYARFQGRPALVVRFTDGTGARWAWVNGPECGVPGSGSDPRYRARVG</sequence>
<evidence type="ECO:0000313" key="2">
    <source>
        <dbReference type="EMBL" id="SCL22680.1"/>
    </source>
</evidence>
<evidence type="ECO:0000256" key="1">
    <source>
        <dbReference type="SAM" id="MobiDB-lite"/>
    </source>
</evidence>
<gene>
    <name evidence="2" type="ORF">GA0070616_2583</name>
</gene>
<name>A0A1C6S057_9ACTN</name>
<dbReference type="STRING" id="145857.GA0070616_2583"/>
<dbReference type="EMBL" id="FMHT01000003">
    <property type="protein sequence ID" value="SCL22680.1"/>
    <property type="molecule type" value="Genomic_DNA"/>
</dbReference>